<accession>A0A8T2CMT2</accession>
<dbReference type="AlphaFoldDB" id="A0A8T2CMT2"/>
<feature type="non-terminal residue" evidence="1">
    <location>
        <position position="1"/>
    </location>
</feature>
<feature type="non-terminal residue" evidence="1">
    <location>
        <position position="38"/>
    </location>
</feature>
<evidence type="ECO:0000313" key="1">
    <source>
        <dbReference type="EMBL" id="KAG7599592.1"/>
    </source>
</evidence>
<keyword evidence="2" id="KW-1185">Reference proteome</keyword>
<dbReference type="Proteomes" id="UP000694251">
    <property type="component" value="Chromosome 6"/>
</dbReference>
<name>A0A8T2CMT2_ARASU</name>
<evidence type="ECO:0000313" key="2">
    <source>
        <dbReference type="Proteomes" id="UP000694251"/>
    </source>
</evidence>
<protein>
    <submittedName>
        <fullName evidence="1">Uncharacterized protein</fullName>
    </submittedName>
</protein>
<dbReference type="EMBL" id="JAEFBJ010000006">
    <property type="protein sequence ID" value="KAG7599592.1"/>
    <property type="molecule type" value="Genomic_DNA"/>
</dbReference>
<comment type="caution">
    <text evidence="1">The sequence shown here is derived from an EMBL/GenBank/DDBJ whole genome shotgun (WGS) entry which is preliminary data.</text>
</comment>
<reference evidence="1 2" key="1">
    <citation type="submission" date="2020-12" db="EMBL/GenBank/DDBJ databases">
        <title>Concerted genomic and epigenomic changes stabilize Arabidopsis allopolyploids.</title>
        <authorList>
            <person name="Chen Z."/>
        </authorList>
    </citation>
    <scope>NUCLEOTIDE SEQUENCE [LARGE SCALE GENOMIC DNA]</scope>
    <source>
        <strain evidence="1">As9502</strain>
        <tissue evidence="1">Leaf</tissue>
    </source>
</reference>
<organism evidence="1 2">
    <name type="scientific">Arabidopsis suecica</name>
    <name type="common">Swedish thale-cress</name>
    <name type="synonym">Cardaminopsis suecica</name>
    <dbReference type="NCBI Taxonomy" id="45249"/>
    <lineage>
        <taxon>Eukaryota</taxon>
        <taxon>Viridiplantae</taxon>
        <taxon>Streptophyta</taxon>
        <taxon>Embryophyta</taxon>
        <taxon>Tracheophyta</taxon>
        <taxon>Spermatophyta</taxon>
        <taxon>Magnoliopsida</taxon>
        <taxon>eudicotyledons</taxon>
        <taxon>Gunneridae</taxon>
        <taxon>Pentapetalae</taxon>
        <taxon>rosids</taxon>
        <taxon>malvids</taxon>
        <taxon>Brassicales</taxon>
        <taxon>Brassicaceae</taxon>
        <taxon>Camelineae</taxon>
        <taxon>Arabidopsis</taxon>
    </lineage>
</organism>
<sequence length="38" mass="4780">SLWFDLLPLLILREWCYPVWIFRSSSLHFRSDRDLVLW</sequence>
<proteinExistence type="predicted"/>
<gene>
    <name evidence="1" type="ORF">ISN44_As06g037720</name>
</gene>